<accession>T1HDM8</accession>
<dbReference type="HOGENOM" id="CLU_3416460_0_0_1"/>
<name>T1HDM8_RHOPR</name>
<proteinExistence type="predicted"/>
<dbReference type="EnsemblMetazoa" id="RPRC002150-RA">
    <property type="protein sequence ID" value="RPRC002150-PA"/>
    <property type="gene ID" value="RPRC002150"/>
</dbReference>
<sequence length="27" mass="3010">MKGVHLDSTFIIVSCRILVSYLRVGSD</sequence>
<protein>
    <submittedName>
        <fullName evidence="1">Uncharacterized protein</fullName>
    </submittedName>
</protein>
<reference evidence="1" key="1">
    <citation type="submission" date="2015-05" db="UniProtKB">
        <authorList>
            <consortium name="EnsemblMetazoa"/>
        </authorList>
    </citation>
    <scope>IDENTIFICATION</scope>
</reference>
<dbReference type="VEuPathDB" id="VectorBase:RPRC002150"/>
<dbReference type="EMBL" id="ACPB03022476">
    <property type="status" value="NOT_ANNOTATED_CDS"/>
    <property type="molecule type" value="Genomic_DNA"/>
</dbReference>
<evidence type="ECO:0000313" key="2">
    <source>
        <dbReference type="Proteomes" id="UP000015103"/>
    </source>
</evidence>
<keyword evidence="2" id="KW-1185">Reference proteome</keyword>
<organism evidence="1 2">
    <name type="scientific">Rhodnius prolixus</name>
    <name type="common">Triatomid bug</name>
    <dbReference type="NCBI Taxonomy" id="13249"/>
    <lineage>
        <taxon>Eukaryota</taxon>
        <taxon>Metazoa</taxon>
        <taxon>Ecdysozoa</taxon>
        <taxon>Arthropoda</taxon>
        <taxon>Hexapoda</taxon>
        <taxon>Insecta</taxon>
        <taxon>Pterygota</taxon>
        <taxon>Neoptera</taxon>
        <taxon>Paraneoptera</taxon>
        <taxon>Hemiptera</taxon>
        <taxon>Heteroptera</taxon>
        <taxon>Panheteroptera</taxon>
        <taxon>Cimicomorpha</taxon>
        <taxon>Reduviidae</taxon>
        <taxon>Triatominae</taxon>
        <taxon>Rhodnius</taxon>
    </lineage>
</organism>
<dbReference type="Proteomes" id="UP000015103">
    <property type="component" value="Unassembled WGS sequence"/>
</dbReference>
<dbReference type="AlphaFoldDB" id="T1HDM8"/>
<evidence type="ECO:0000313" key="1">
    <source>
        <dbReference type="EnsemblMetazoa" id="RPRC002150-PA"/>
    </source>
</evidence>
<dbReference type="InParanoid" id="T1HDM8"/>